<gene>
    <name evidence="1" type="ORF">BS297_00795</name>
</gene>
<organism evidence="1 2">
    <name type="scientific">Rhodococcus erythropolis</name>
    <name type="common">Arthrobacter picolinophilus</name>
    <dbReference type="NCBI Taxonomy" id="1833"/>
    <lineage>
        <taxon>Bacteria</taxon>
        <taxon>Bacillati</taxon>
        <taxon>Actinomycetota</taxon>
        <taxon>Actinomycetes</taxon>
        <taxon>Mycobacteriales</taxon>
        <taxon>Nocardiaceae</taxon>
        <taxon>Rhodococcus</taxon>
        <taxon>Rhodococcus erythropolis group</taxon>
    </lineage>
</organism>
<dbReference type="EMBL" id="MRBO01000021">
    <property type="protein sequence ID" value="KAB2587249.1"/>
    <property type="molecule type" value="Genomic_DNA"/>
</dbReference>
<proteinExistence type="predicted"/>
<protein>
    <submittedName>
        <fullName evidence="1">Uncharacterized protein</fullName>
    </submittedName>
</protein>
<evidence type="ECO:0000313" key="1">
    <source>
        <dbReference type="EMBL" id="KAB2587249.1"/>
    </source>
</evidence>
<accession>A0A5N5E9S9</accession>
<dbReference type="Proteomes" id="UP000325576">
    <property type="component" value="Unassembled WGS sequence"/>
</dbReference>
<sequence>MNQEPNPSRLETEITAKFAGIPNAQLIRKMEKAQDFGYDDEEFELNRRLKLGGLAWRWSGDFYRPTVEVYKPEVVDGE</sequence>
<dbReference type="AlphaFoldDB" id="A0A5N5E9S9"/>
<reference evidence="1 2" key="1">
    <citation type="journal article" date="2017" name="Poromechanics V (2013)">
        <title>Genomic Characterization of the Arsenic-Tolerant Actinobacterium, &lt;i&gt;Rhodococcus erythropolis&lt;/i&gt; S43.</title>
        <authorList>
            <person name="Retamal-Morales G."/>
            <person name="Mehnert M."/>
            <person name="Schwabe R."/>
            <person name="Tischler D."/>
            <person name="Schloemann M."/>
            <person name="Levican G.J."/>
        </authorList>
    </citation>
    <scope>NUCLEOTIDE SEQUENCE [LARGE SCALE GENOMIC DNA]</scope>
    <source>
        <strain evidence="1 2">S43</strain>
    </source>
</reference>
<evidence type="ECO:0000313" key="2">
    <source>
        <dbReference type="Proteomes" id="UP000325576"/>
    </source>
</evidence>
<name>A0A5N5E9S9_RHOER</name>
<comment type="caution">
    <text evidence="1">The sequence shown here is derived from an EMBL/GenBank/DDBJ whole genome shotgun (WGS) entry which is preliminary data.</text>
</comment>